<dbReference type="RefSeq" id="WP_187481240.1">
    <property type="nucleotide sequence ID" value="NZ_CP060695.1"/>
</dbReference>
<evidence type="ECO:0000313" key="3">
    <source>
        <dbReference type="EMBL" id="QNM84296.1"/>
    </source>
</evidence>
<evidence type="ECO:0000313" key="4">
    <source>
        <dbReference type="Proteomes" id="UP000515808"/>
    </source>
</evidence>
<dbReference type="Proteomes" id="UP000515808">
    <property type="component" value="Chromosome"/>
</dbReference>
<proteinExistence type="predicted"/>
<protein>
    <submittedName>
        <fullName evidence="3">T9SS type A sorting domain-containing protein</fullName>
    </submittedName>
</protein>
<evidence type="ECO:0000259" key="2">
    <source>
        <dbReference type="Pfam" id="PF18962"/>
    </source>
</evidence>
<dbReference type="InterPro" id="IPR026444">
    <property type="entry name" value="Secre_tail"/>
</dbReference>
<organism evidence="3 4">
    <name type="scientific">Polaribacter pectinis</name>
    <dbReference type="NCBI Taxonomy" id="2738844"/>
    <lineage>
        <taxon>Bacteria</taxon>
        <taxon>Pseudomonadati</taxon>
        <taxon>Bacteroidota</taxon>
        <taxon>Flavobacteriia</taxon>
        <taxon>Flavobacteriales</taxon>
        <taxon>Flavobacteriaceae</taxon>
    </lineage>
</organism>
<name>A0A7G9L6P7_9FLAO</name>
<sequence length="126" mass="13974">MDATNNLSLMSVDDWGGNGIHYDTSGQVELGERFATEVINTTYGNLSVGEIESEANIRITPNPALNSLEITNILTSYKYTIYSITGKQICTGRIFPSETQVNINQLNNGMYFLKLDTGNVIKFIKK</sequence>
<dbReference type="Pfam" id="PF18962">
    <property type="entry name" value="Por_Secre_tail"/>
    <property type="match status" value="1"/>
</dbReference>
<keyword evidence="4" id="KW-1185">Reference proteome</keyword>
<gene>
    <name evidence="3" type="ORF">H9W90_08735</name>
</gene>
<dbReference type="AlphaFoldDB" id="A0A7G9L6P7"/>
<feature type="domain" description="Secretion system C-terminal sorting" evidence="2">
    <location>
        <begin position="61"/>
        <end position="121"/>
    </location>
</feature>
<dbReference type="KEGG" id="ppec:H9W90_08735"/>
<dbReference type="NCBIfam" id="TIGR04183">
    <property type="entry name" value="Por_Secre_tail"/>
    <property type="match status" value="1"/>
</dbReference>
<reference evidence="3 4" key="1">
    <citation type="submission" date="2020-08" db="EMBL/GenBank/DDBJ databases">
        <title>Polaribacter sp. L12M9 isolated from gut of the Korean scallop.</title>
        <authorList>
            <person name="Jeong Y.S."/>
        </authorList>
    </citation>
    <scope>NUCLEOTIDE SEQUENCE [LARGE SCALE GENOMIC DNA]</scope>
    <source>
        <strain evidence="3 4">L12M9</strain>
    </source>
</reference>
<accession>A0A7G9L6P7</accession>
<evidence type="ECO:0000256" key="1">
    <source>
        <dbReference type="ARBA" id="ARBA00022729"/>
    </source>
</evidence>
<dbReference type="EMBL" id="CP060695">
    <property type="protein sequence ID" value="QNM84296.1"/>
    <property type="molecule type" value="Genomic_DNA"/>
</dbReference>
<keyword evidence="1" id="KW-0732">Signal</keyword>